<accession>A0A6I6DGZ8</accession>
<dbReference type="Proteomes" id="UP000426444">
    <property type="component" value="Chromosome"/>
</dbReference>
<dbReference type="SMART" id="SM00481">
    <property type="entry name" value="POLIIIAc"/>
    <property type="match status" value="1"/>
</dbReference>
<organism evidence="2 3">
    <name type="scientific">Candidatus Syntrophocurvum alkaliphilum</name>
    <dbReference type="NCBI Taxonomy" id="2293317"/>
    <lineage>
        <taxon>Bacteria</taxon>
        <taxon>Bacillati</taxon>
        <taxon>Bacillota</taxon>
        <taxon>Clostridia</taxon>
        <taxon>Eubacteriales</taxon>
        <taxon>Syntrophomonadaceae</taxon>
        <taxon>Candidatus Syntrophocurvum</taxon>
    </lineage>
</organism>
<dbReference type="KEGG" id="salq:SYNTR_1769"/>
<dbReference type="InterPro" id="IPR050243">
    <property type="entry name" value="PHP_phosphatase"/>
</dbReference>
<keyword evidence="3" id="KW-1185">Reference proteome</keyword>
<name>A0A6I6DGZ8_9FIRM</name>
<dbReference type="InterPro" id="IPR003141">
    <property type="entry name" value="Pol/His_phosphatase_N"/>
</dbReference>
<dbReference type="PANTHER" id="PTHR36928">
    <property type="entry name" value="PHOSPHATASE YCDX-RELATED"/>
    <property type="match status" value="1"/>
</dbReference>
<reference evidence="3" key="1">
    <citation type="journal article" date="2019" name="Microbiology">
        <title>Complete Genome Sequence of an Uncultured Bacterium of the Candidate Phylum Bipolaricaulota.</title>
        <authorList>
            <person name="Kadnikov V.V."/>
            <person name="Mardanov A.V."/>
            <person name="Beletsky A.V."/>
            <person name="Frank Y.A."/>
            <person name="Karnachuk O.V."/>
            <person name="Ravin N.V."/>
        </authorList>
    </citation>
    <scope>NUCLEOTIDE SEQUENCE [LARGE SCALE GENOMIC DNA]</scope>
</reference>
<proteinExistence type="predicted"/>
<protein>
    <submittedName>
        <fullName evidence="2">Histidinol phosphatase and related hydrolases of the PHP family</fullName>
    </submittedName>
</protein>
<dbReference type="GO" id="GO:0042578">
    <property type="term" value="F:phosphoric ester hydrolase activity"/>
    <property type="evidence" value="ECO:0007669"/>
    <property type="project" value="TreeGrafter"/>
</dbReference>
<keyword evidence="2" id="KW-0378">Hydrolase</keyword>
<dbReference type="EMBL" id="CP046457">
    <property type="protein sequence ID" value="QGU00363.1"/>
    <property type="molecule type" value="Genomic_DNA"/>
</dbReference>
<dbReference type="InterPro" id="IPR016195">
    <property type="entry name" value="Pol/histidinol_Pase-like"/>
</dbReference>
<dbReference type="GO" id="GO:0005829">
    <property type="term" value="C:cytosol"/>
    <property type="evidence" value="ECO:0007669"/>
    <property type="project" value="TreeGrafter"/>
</dbReference>
<evidence type="ECO:0000313" key="3">
    <source>
        <dbReference type="Proteomes" id="UP000426444"/>
    </source>
</evidence>
<dbReference type="PANTHER" id="PTHR36928:SF1">
    <property type="entry name" value="PHOSPHATASE YCDX-RELATED"/>
    <property type="match status" value="1"/>
</dbReference>
<dbReference type="Pfam" id="PF02811">
    <property type="entry name" value="PHP"/>
    <property type="match status" value="1"/>
</dbReference>
<dbReference type="InterPro" id="IPR004013">
    <property type="entry name" value="PHP_dom"/>
</dbReference>
<gene>
    <name evidence="2" type="ORF">SYNTR_1769</name>
</gene>
<evidence type="ECO:0000259" key="1">
    <source>
        <dbReference type="SMART" id="SM00481"/>
    </source>
</evidence>
<sequence>MEFYGDYHVHCRASDGNQTVEEIAEVALQKGLKEVAVTDHGPLAAVIGVKNCDVYLQLRKKINEINSRDLGLKILLGAEANVRDFKGTLDIDKEVMKSLDILIIGLHPYTLPTSIADGLNLFLQNSLRHLGKKERAKAVKNNTIAIIEALSRNPEVDILSHPGLFFNVDIEQVAEACRDNQVLFEINCGHEYPEISDIIKAERVGANFIVNSDSHFKKTVGDLKYGSKLVESLGIKPERVVNSLHMGGNIEWKRKMITFKYS</sequence>
<dbReference type="GO" id="GO:0008270">
    <property type="term" value="F:zinc ion binding"/>
    <property type="evidence" value="ECO:0007669"/>
    <property type="project" value="TreeGrafter"/>
</dbReference>
<feature type="domain" description="Polymerase/histidinol phosphatase N-terminal" evidence="1">
    <location>
        <begin position="5"/>
        <end position="84"/>
    </location>
</feature>
<dbReference type="Gene3D" id="3.20.20.140">
    <property type="entry name" value="Metal-dependent hydrolases"/>
    <property type="match status" value="1"/>
</dbReference>
<evidence type="ECO:0000313" key="2">
    <source>
        <dbReference type="EMBL" id="QGU00363.1"/>
    </source>
</evidence>
<dbReference type="RefSeq" id="WP_156204157.1">
    <property type="nucleotide sequence ID" value="NZ_CP046457.1"/>
</dbReference>
<dbReference type="SUPFAM" id="SSF89550">
    <property type="entry name" value="PHP domain-like"/>
    <property type="match status" value="1"/>
</dbReference>
<dbReference type="AlphaFoldDB" id="A0A6I6DGZ8"/>
<dbReference type="OrthoDB" id="9808747at2"/>